<organism evidence="1 2">
    <name type="scientific">Streptococcus anginosus F0211</name>
    <dbReference type="NCBI Taxonomy" id="706437"/>
    <lineage>
        <taxon>Bacteria</taxon>
        <taxon>Bacillati</taxon>
        <taxon>Bacillota</taxon>
        <taxon>Bacilli</taxon>
        <taxon>Lactobacillales</taxon>
        <taxon>Streptococcaceae</taxon>
        <taxon>Streptococcus</taxon>
        <taxon>Streptococcus anginosus group</taxon>
    </lineage>
</organism>
<evidence type="ECO:0000313" key="2">
    <source>
        <dbReference type="Proteomes" id="UP000002973"/>
    </source>
</evidence>
<dbReference type="Proteomes" id="UP000002973">
    <property type="component" value="Unassembled WGS sequence"/>
</dbReference>
<gene>
    <name evidence="1" type="ORF">HMPREF0813_00898</name>
</gene>
<evidence type="ECO:0000313" key="1">
    <source>
        <dbReference type="EMBL" id="EFU22461.1"/>
    </source>
</evidence>
<name>E6J0X6_STRAP</name>
<reference evidence="1 2" key="1">
    <citation type="submission" date="2010-11" db="EMBL/GenBank/DDBJ databases">
        <authorList>
            <person name="Weinstock G."/>
            <person name="Sodergren E."/>
            <person name="Clifton S."/>
            <person name="Fulton L."/>
            <person name="Fulton B."/>
            <person name="Courtney L."/>
            <person name="Fronick C."/>
            <person name="Harrison M."/>
            <person name="Strong C."/>
            <person name="Farmer C."/>
            <person name="Delahaunty K."/>
            <person name="Markovic C."/>
            <person name="Hall O."/>
            <person name="Minx P."/>
            <person name="Tomlinson C."/>
            <person name="Mitreva M."/>
            <person name="Hou S."/>
            <person name="Chen J."/>
            <person name="Wollam A."/>
            <person name="Pepin K.H."/>
            <person name="Johnson M."/>
            <person name="Bhonagiri V."/>
            <person name="Zhang X."/>
            <person name="Suruliraj S."/>
            <person name="Warren W."/>
            <person name="Chinwalla A."/>
            <person name="Mardis E.R."/>
            <person name="Wilson R.K."/>
        </authorList>
    </citation>
    <scope>NUCLEOTIDE SEQUENCE [LARGE SCALE GENOMIC DNA]</scope>
    <source>
        <strain evidence="1 2">F0211</strain>
    </source>
</reference>
<comment type="caution">
    <text evidence="1">The sequence shown here is derived from an EMBL/GenBank/DDBJ whole genome shotgun (WGS) entry which is preliminary data.</text>
</comment>
<dbReference type="AlphaFoldDB" id="E6J0X6"/>
<accession>E6J0X6</accession>
<dbReference type="EMBL" id="AECT01000015">
    <property type="protein sequence ID" value="EFU22461.1"/>
    <property type="molecule type" value="Genomic_DNA"/>
</dbReference>
<proteinExistence type="predicted"/>
<sequence length="51" mass="5638">MRVRHQALKLTVSKVAVRQGANGVGFCHNNPFHKYDKTSIACGDKSLARLL</sequence>
<protein>
    <submittedName>
        <fullName evidence="1">Uncharacterized protein</fullName>
    </submittedName>
</protein>